<keyword evidence="2" id="KW-1185">Reference proteome</keyword>
<dbReference type="EMBL" id="BQKI01000012">
    <property type="protein sequence ID" value="GJN05868.1"/>
    <property type="molecule type" value="Genomic_DNA"/>
</dbReference>
<gene>
    <name evidence="1" type="primary">ga23538</name>
    <name evidence="1" type="ORF">PR202_ga23538</name>
</gene>
<dbReference type="AlphaFoldDB" id="A0AAV5D637"/>
<accession>A0AAV5D637</accession>
<evidence type="ECO:0000313" key="1">
    <source>
        <dbReference type="EMBL" id="GJN05868.1"/>
    </source>
</evidence>
<reference evidence="1" key="1">
    <citation type="journal article" date="2018" name="DNA Res.">
        <title>Multiple hybrid de novo genome assembly of finger millet, an orphan allotetraploid crop.</title>
        <authorList>
            <person name="Hatakeyama M."/>
            <person name="Aluri S."/>
            <person name="Balachadran M.T."/>
            <person name="Sivarajan S.R."/>
            <person name="Patrignani A."/>
            <person name="Gruter S."/>
            <person name="Poveda L."/>
            <person name="Shimizu-Inatsugi R."/>
            <person name="Baeten J."/>
            <person name="Francoijs K.J."/>
            <person name="Nataraja K.N."/>
            <person name="Reddy Y.A.N."/>
            <person name="Phadnis S."/>
            <person name="Ravikumar R.L."/>
            <person name="Schlapbach R."/>
            <person name="Sreeman S.M."/>
            <person name="Shimizu K.K."/>
        </authorList>
    </citation>
    <scope>NUCLEOTIDE SEQUENCE</scope>
</reference>
<reference evidence="1" key="2">
    <citation type="submission" date="2021-12" db="EMBL/GenBank/DDBJ databases">
        <title>Resequencing data analysis of finger millet.</title>
        <authorList>
            <person name="Hatakeyama M."/>
            <person name="Aluri S."/>
            <person name="Balachadran M.T."/>
            <person name="Sivarajan S.R."/>
            <person name="Poveda L."/>
            <person name="Shimizu-Inatsugi R."/>
            <person name="Schlapbach R."/>
            <person name="Sreeman S.M."/>
            <person name="Shimizu K.K."/>
        </authorList>
    </citation>
    <scope>NUCLEOTIDE SEQUENCE</scope>
</reference>
<name>A0AAV5D637_ELECO</name>
<sequence length="111" mass="12322">MPSNTNKQVVCAFRFHKPPILQWKLWCLVAAVEDEVQIDRADQERKSYFGGGVGSQDMAALGLRSTEVLKLVDICDNQRAVVVEDVKDSEPILAPVIPEVWNAVVAMDLKA</sequence>
<proteinExistence type="predicted"/>
<organism evidence="1 2">
    <name type="scientific">Eleusine coracana subsp. coracana</name>
    <dbReference type="NCBI Taxonomy" id="191504"/>
    <lineage>
        <taxon>Eukaryota</taxon>
        <taxon>Viridiplantae</taxon>
        <taxon>Streptophyta</taxon>
        <taxon>Embryophyta</taxon>
        <taxon>Tracheophyta</taxon>
        <taxon>Spermatophyta</taxon>
        <taxon>Magnoliopsida</taxon>
        <taxon>Liliopsida</taxon>
        <taxon>Poales</taxon>
        <taxon>Poaceae</taxon>
        <taxon>PACMAD clade</taxon>
        <taxon>Chloridoideae</taxon>
        <taxon>Cynodonteae</taxon>
        <taxon>Eleusininae</taxon>
        <taxon>Eleusine</taxon>
    </lineage>
</organism>
<comment type="caution">
    <text evidence="1">The sequence shown here is derived from an EMBL/GenBank/DDBJ whole genome shotgun (WGS) entry which is preliminary data.</text>
</comment>
<evidence type="ECO:0000313" key="2">
    <source>
        <dbReference type="Proteomes" id="UP001054889"/>
    </source>
</evidence>
<protein>
    <submittedName>
        <fullName evidence="1">Uncharacterized protein</fullName>
    </submittedName>
</protein>
<dbReference type="Proteomes" id="UP001054889">
    <property type="component" value="Unassembled WGS sequence"/>
</dbReference>